<comment type="cofactor">
    <cofactor evidence="1">
        <name>pyridoxal 5'-phosphate</name>
        <dbReference type="ChEBI" id="CHEBI:597326"/>
    </cofactor>
</comment>
<sequence length="389" mass="41498">MPHTCAAPVGESRIYLSSPDMSTLEERSVLRAVRSGWIAPLGPELDAFEAELAVLSGRKYAVGLSSGTAALHLGLLALGVGEGDVVVVSTLTFAATANAVVYTGARPVFVDSDASGNMDPDVLETALATLAAEGQRVAAVVPVDLMGKVADHARIREVTARRGIPVLSDAAEAFGATRDGRPAAAYGDMAVLSFNGNKVVTTSGGGALLTDDAEHAQRVRHLATQARVPIAYYEHTEVGYNYRLSNVLAALGRAQLVRLPQFLASRRAHREQYRDRLGHQPGISIFGEPWGGPSEDTMDNCWLTTLLVDQEAAGVTNEDLRLALDRANIEARPMWNPMHRQPAYKGERAFITGVSDWLFASGLSLPSGSALDASDIDRVCTVLLRSIRA</sequence>
<dbReference type="InterPro" id="IPR015421">
    <property type="entry name" value="PyrdxlP-dep_Trfase_major"/>
</dbReference>
<dbReference type="GO" id="GO:0008483">
    <property type="term" value="F:transaminase activity"/>
    <property type="evidence" value="ECO:0007669"/>
    <property type="project" value="UniProtKB-KW"/>
</dbReference>
<dbReference type="Proteomes" id="UP001501475">
    <property type="component" value="Unassembled WGS sequence"/>
</dbReference>
<dbReference type="EMBL" id="BAAAPN010000058">
    <property type="protein sequence ID" value="GAA1768512.1"/>
    <property type="molecule type" value="Genomic_DNA"/>
</dbReference>
<dbReference type="InterPro" id="IPR015422">
    <property type="entry name" value="PyrdxlP-dep_Trfase_small"/>
</dbReference>
<keyword evidence="3" id="KW-0808">Transferase</keyword>
<reference evidence="3 4" key="1">
    <citation type="journal article" date="2019" name="Int. J. Syst. Evol. Microbiol.">
        <title>The Global Catalogue of Microorganisms (GCM) 10K type strain sequencing project: providing services to taxonomists for standard genome sequencing and annotation.</title>
        <authorList>
            <consortium name="The Broad Institute Genomics Platform"/>
            <consortium name="The Broad Institute Genome Sequencing Center for Infectious Disease"/>
            <person name="Wu L."/>
            <person name="Ma J."/>
        </authorList>
    </citation>
    <scope>NUCLEOTIDE SEQUENCE [LARGE SCALE GENOMIC DNA]</scope>
    <source>
        <strain evidence="3 4">JCM 15591</strain>
    </source>
</reference>
<dbReference type="Gene3D" id="3.90.1150.10">
    <property type="entry name" value="Aspartate Aminotransferase, domain 1"/>
    <property type="match status" value="1"/>
</dbReference>
<dbReference type="InterPro" id="IPR000653">
    <property type="entry name" value="DegT/StrS_aminotransferase"/>
</dbReference>
<comment type="caution">
    <text evidence="3">The sequence shown here is derived from an EMBL/GenBank/DDBJ whole genome shotgun (WGS) entry which is preliminary data.</text>
</comment>
<keyword evidence="3" id="KW-0032">Aminotransferase</keyword>
<dbReference type="PANTHER" id="PTHR30244">
    <property type="entry name" value="TRANSAMINASE"/>
    <property type="match status" value="1"/>
</dbReference>
<dbReference type="Pfam" id="PF01041">
    <property type="entry name" value="DegT_DnrJ_EryC1"/>
    <property type="match status" value="1"/>
</dbReference>
<keyword evidence="4" id="KW-1185">Reference proteome</keyword>
<dbReference type="PIRSF" id="PIRSF000390">
    <property type="entry name" value="PLP_StrS"/>
    <property type="match status" value="1"/>
</dbReference>
<proteinExistence type="inferred from homology"/>
<accession>A0ABN2KYW5</accession>
<dbReference type="PANTHER" id="PTHR30244:SF34">
    <property type="entry name" value="DTDP-4-AMINO-4,6-DIDEOXYGALACTOSE TRANSAMINASE"/>
    <property type="match status" value="1"/>
</dbReference>
<evidence type="ECO:0000313" key="4">
    <source>
        <dbReference type="Proteomes" id="UP001501475"/>
    </source>
</evidence>
<dbReference type="SUPFAM" id="SSF53383">
    <property type="entry name" value="PLP-dependent transferases"/>
    <property type="match status" value="1"/>
</dbReference>
<dbReference type="CDD" id="cd00616">
    <property type="entry name" value="AHBA_syn"/>
    <property type="match status" value="1"/>
</dbReference>
<organism evidence="3 4">
    <name type="scientific">Nostocoides vanveenii</name>
    <dbReference type="NCBI Taxonomy" id="330835"/>
    <lineage>
        <taxon>Bacteria</taxon>
        <taxon>Bacillati</taxon>
        <taxon>Actinomycetota</taxon>
        <taxon>Actinomycetes</taxon>
        <taxon>Micrococcales</taxon>
        <taxon>Intrasporangiaceae</taxon>
        <taxon>Nostocoides</taxon>
    </lineage>
</organism>
<dbReference type="InterPro" id="IPR015424">
    <property type="entry name" value="PyrdxlP-dep_Trfase"/>
</dbReference>
<protein>
    <submittedName>
        <fullName evidence="3">Aminotransferase class I/II-fold pyridoxal phosphate-dependent enzyme</fullName>
    </submittedName>
</protein>
<evidence type="ECO:0000256" key="2">
    <source>
        <dbReference type="RuleBase" id="RU004508"/>
    </source>
</evidence>
<evidence type="ECO:0000313" key="3">
    <source>
        <dbReference type="EMBL" id="GAA1768512.1"/>
    </source>
</evidence>
<evidence type="ECO:0000256" key="1">
    <source>
        <dbReference type="ARBA" id="ARBA00001933"/>
    </source>
</evidence>
<dbReference type="Gene3D" id="3.40.640.10">
    <property type="entry name" value="Type I PLP-dependent aspartate aminotransferase-like (Major domain)"/>
    <property type="match status" value="1"/>
</dbReference>
<comment type="similarity">
    <text evidence="2">Belongs to the DegT/DnrJ/EryC1 family.</text>
</comment>
<name>A0ABN2KYW5_9MICO</name>
<keyword evidence="2" id="KW-0663">Pyridoxal phosphate</keyword>
<gene>
    <name evidence="3" type="ORF">GCM10009810_28910</name>
</gene>